<gene>
    <name evidence="2" type="ORF">C464_10968</name>
</gene>
<name>M0EEW2_9EURY</name>
<dbReference type="PATRIC" id="fig|1227466.3.peg.2196"/>
<evidence type="ECO:0000313" key="3">
    <source>
        <dbReference type="Proteomes" id="UP000011509"/>
    </source>
</evidence>
<feature type="region of interest" description="Disordered" evidence="1">
    <location>
        <begin position="33"/>
        <end position="70"/>
    </location>
</feature>
<feature type="compositionally biased region" description="Basic and acidic residues" evidence="1">
    <location>
        <begin position="47"/>
        <end position="61"/>
    </location>
</feature>
<evidence type="ECO:0000256" key="1">
    <source>
        <dbReference type="SAM" id="MobiDB-lite"/>
    </source>
</evidence>
<dbReference type="AlphaFoldDB" id="M0EEW2"/>
<dbReference type="RefSeq" id="WP_006113715.1">
    <property type="nucleotide sequence ID" value="NZ_AOJL01000043.1"/>
</dbReference>
<protein>
    <submittedName>
        <fullName evidence="2">Uncharacterized protein</fullName>
    </submittedName>
</protein>
<dbReference type="Proteomes" id="UP000011509">
    <property type="component" value="Unassembled WGS sequence"/>
</dbReference>
<sequence>MSGRPTKLLVVLIAACLLALGGIVAVVHETTGSADLGDGATVADGPDGERASPADARRQTDDGPDVIEPGETSMVCTASVRADMPDGGVDPNRI</sequence>
<proteinExistence type="predicted"/>
<comment type="caution">
    <text evidence="2">The sequence shown here is derived from an EMBL/GenBank/DDBJ whole genome shotgun (WGS) entry which is preliminary data.</text>
</comment>
<dbReference type="OrthoDB" id="387450at2157"/>
<reference evidence="2 3" key="1">
    <citation type="journal article" date="2014" name="PLoS Genet.">
        <title>Phylogenetically driven sequencing of extremely halophilic archaea reveals strategies for static and dynamic osmo-response.</title>
        <authorList>
            <person name="Becker E.A."/>
            <person name="Seitzer P.M."/>
            <person name="Tritt A."/>
            <person name="Larsen D."/>
            <person name="Krusor M."/>
            <person name="Yao A.I."/>
            <person name="Wu D."/>
            <person name="Madern D."/>
            <person name="Eisen J.A."/>
            <person name="Darling A.E."/>
            <person name="Facciotti M.T."/>
        </authorList>
    </citation>
    <scope>NUCLEOTIDE SEQUENCE [LARGE SCALE GENOMIC DNA]</scope>
    <source>
        <strain evidence="2 3">DSM 10284</strain>
    </source>
</reference>
<dbReference type="EMBL" id="AOJL01000043">
    <property type="protein sequence ID" value="ELZ46331.1"/>
    <property type="molecule type" value="Genomic_DNA"/>
</dbReference>
<keyword evidence="3" id="KW-1185">Reference proteome</keyword>
<organism evidence="2 3">
    <name type="scientific">Halorubrum coriense DSM 10284</name>
    <dbReference type="NCBI Taxonomy" id="1227466"/>
    <lineage>
        <taxon>Archaea</taxon>
        <taxon>Methanobacteriati</taxon>
        <taxon>Methanobacteriota</taxon>
        <taxon>Stenosarchaea group</taxon>
        <taxon>Halobacteria</taxon>
        <taxon>Halobacteriales</taxon>
        <taxon>Haloferacaceae</taxon>
        <taxon>Halorubrum</taxon>
    </lineage>
</organism>
<dbReference type="STRING" id="1227466.C464_10968"/>
<evidence type="ECO:0000313" key="2">
    <source>
        <dbReference type="EMBL" id="ELZ46331.1"/>
    </source>
</evidence>
<accession>M0EEW2</accession>